<protein>
    <recommendedName>
        <fullName evidence="1">DUF4142 domain-containing protein</fullName>
    </recommendedName>
</protein>
<comment type="caution">
    <text evidence="2">The sequence shown here is derived from an EMBL/GenBank/DDBJ whole genome shotgun (WGS) entry which is preliminary data.</text>
</comment>
<dbReference type="Gene3D" id="1.20.1260.10">
    <property type="match status" value="1"/>
</dbReference>
<dbReference type="OrthoDB" id="8005547at2"/>
<feature type="domain" description="DUF4142" evidence="1">
    <location>
        <begin position="60"/>
        <end position="197"/>
    </location>
</feature>
<evidence type="ECO:0000259" key="1">
    <source>
        <dbReference type="Pfam" id="PF13628"/>
    </source>
</evidence>
<gene>
    <name evidence="2" type="ORF">BV95_03887</name>
</gene>
<dbReference type="EMBL" id="JFHR01000062">
    <property type="protein sequence ID" value="KEQ51813.1"/>
    <property type="molecule type" value="Genomic_DNA"/>
</dbReference>
<reference evidence="2 3" key="1">
    <citation type="submission" date="2014-02" db="EMBL/GenBank/DDBJ databases">
        <title>Whole genome sequence of Sphingobium chlorophenolicum NBRC 16172.</title>
        <authorList>
            <person name="Gan H.M."/>
            <person name="Gan H.Y."/>
            <person name="Chew T.H."/>
            <person name="Savka M.A."/>
        </authorList>
    </citation>
    <scope>NUCLEOTIDE SEQUENCE [LARGE SCALE GENOMIC DNA]</scope>
    <source>
        <strain evidence="2 3">NBRC 16172</strain>
    </source>
</reference>
<dbReference type="Pfam" id="PF13628">
    <property type="entry name" value="DUF4142"/>
    <property type="match status" value="1"/>
</dbReference>
<dbReference type="PROSITE" id="PS51257">
    <property type="entry name" value="PROKAR_LIPOPROTEIN"/>
    <property type="match status" value="1"/>
</dbReference>
<dbReference type="Proteomes" id="UP000028411">
    <property type="component" value="Unassembled WGS sequence"/>
</dbReference>
<dbReference type="eggNOG" id="COG3652">
    <property type="taxonomic scope" value="Bacteria"/>
</dbReference>
<evidence type="ECO:0000313" key="2">
    <source>
        <dbReference type="EMBL" id="KEQ51813.1"/>
    </source>
</evidence>
<dbReference type="PANTHER" id="PTHR38593">
    <property type="entry name" value="BLR2558 PROTEIN"/>
    <property type="match status" value="1"/>
</dbReference>
<sequence>MTRLTPMFLIAGLTLAACNQATERRAENKAESAAATAEAVGDRIENAADNAVGAMKPTPSAQDFVNRAAKSDAFEIAAAKLAAAQAASPEVKAFAEQMVKAHTDSTAKVKAAAGRANPAIRPDPALTADQREDLAQLRKLTGAKFDEEYVDGQVDAHEDALALMRSYASGGTDAALKTVASQIAPVVEGHLKMARELEAKTDR</sequence>
<dbReference type="AlphaFoldDB" id="A0A081R9E0"/>
<proteinExistence type="predicted"/>
<dbReference type="InterPro" id="IPR025419">
    <property type="entry name" value="DUF4142"/>
</dbReference>
<accession>A0A081R9E0</accession>
<organism evidence="2 3">
    <name type="scientific">Sphingobium chlorophenolicum</name>
    <dbReference type="NCBI Taxonomy" id="46429"/>
    <lineage>
        <taxon>Bacteria</taxon>
        <taxon>Pseudomonadati</taxon>
        <taxon>Pseudomonadota</taxon>
        <taxon>Alphaproteobacteria</taxon>
        <taxon>Sphingomonadales</taxon>
        <taxon>Sphingomonadaceae</taxon>
        <taxon>Sphingobium</taxon>
    </lineage>
</organism>
<dbReference type="PATRIC" id="fig|46429.4.peg.3878"/>
<name>A0A081R9E0_SPHCR</name>
<dbReference type="PANTHER" id="PTHR38593:SF1">
    <property type="entry name" value="BLR2558 PROTEIN"/>
    <property type="match status" value="1"/>
</dbReference>
<evidence type="ECO:0000313" key="3">
    <source>
        <dbReference type="Proteomes" id="UP000028411"/>
    </source>
</evidence>
<dbReference type="InterPro" id="IPR012347">
    <property type="entry name" value="Ferritin-like"/>
</dbReference>
<dbReference type="RefSeq" id="WP_037455939.1">
    <property type="nucleotide sequence ID" value="NZ_JFHR01000062.1"/>
</dbReference>